<gene>
    <name evidence="1" type="ordered locus">BN6_35360</name>
</gene>
<sequence length="283" mass="31978">MPPAKSTDERFRAAVETLRVPAMGTEVVAPLLSSLLKLVRPQRVLEVGMGYTTPFLASALAEIADDVRAQAPALAAKTRPYLDRDADLDDEWLYGEPALLAPEFYNAPYRPRLVAVDDLSIPESSSSRVWDVLRDLGLDELVTVVNADLRECAEHFPPDFAPIDFAWVDAWECLYFFDNFWDLIDPDGGLVVMHYLKTYPQGEAFLRYLSAQLDVNPREFEIVNLVEPHKLSQNSLTILRRTSGEVKRVYAKPNSRMDYGDRLRAQARTQADAHPSEIRELTP</sequence>
<dbReference type="KEGG" id="sesp:BN6_35360"/>
<reference evidence="1 2" key="1">
    <citation type="journal article" date="2012" name="BMC Genomics">
        <title>Complete genome sequence of Saccharothrix espanaensis DSM 44229T and comparison to the other completely sequenced Pseudonocardiaceae.</title>
        <authorList>
            <person name="Strobel T."/>
            <person name="Al-Dilaimi A."/>
            <person name="Blom J."/>
            <person name="Gessner A."/>
            <person name="Kalinowski J."/>
            <person name="Luzhetska M."/>
            <person name="Puhler A."/>
            <person name="Szczepanowski R."/>
            <person name="Bechthold A."/>
            <person name="Ruckert C."/>
        </authorList>
    </citation>
    <scope>NUCLEOTIDE SEQUENCE [LARGE SCALE GENOMIC DNA]</scope>
    <source>
        <strain evidence="2">ATCC 51144 / DSM 44229 / JCM 9112 / NBRC 15066 / NRRL 15764</strain>
    </source>
</reference>
<evidence type="ECO:0000313" key="2">
    <source>
        <dbReference type="Proteomes" id="UP000006281"/>
    </source>
</evidence>
<dbReference type="BioCyc" id="SESP1179773:BN6_RS17140-MONOMER"/>
<dbReference type="PATRIC" id="fig|1179773.3.peg.3538"/>
<evidence type="ECO:0000313" key="1">
    <source>
        <dbReference type="EMBL" id="CCH30834.1"/>
    </source>
</evidence>
<dbReference type="InterPro" id="IPR029063">
    <property type="entry name" value="SAM-dependent_MTases_sf"/>
</dbReference>
<dbReference type="Proteomes" id="UP000006281">
    <property type="component" value="Chromosome"/>
</dbReference>
<dbReference type="eggNOG" id="COG4122">
    <property type="taxonomic scope" value="Bacteria"/>
</dbReference>
<dbReference type="Gene3D" id="3.40.50.150">
    <property type="entry name" value="Vaccinia Virus protein VP39"/>
    <property type="match status" value="1"/>
</dbReference>
<proteinExistence type="predicted"/>
<dbReference type="RefSeq" id="WP_015100946.1">
    <property type="nucleotide sequence ID" value="NC_019673.1"/>
</dbReference>
<evidence type="ECO:0008006" key="3">
    <source>
        <dbReference type="Google" id="ProtNLM"/>
    </source>
</evidence>
<protein>
    <recommendedName>
        <fullName evidence="3">Methyltransferase</fullName>
    </recommendedName>
</protein>
<organism evidence="1 2">
    <name type="scientific">Saccharothrix espanaensis (strain ATCC 51144 / DSM 44229 / JCM 9112 / NBRC 15066 / NRRL 15764)</name>
    <dbReference type="NCBI Taxonomy" id="1179773"/>
    <lineage>
        <taxon>Bacteria</taxon>
        <taxon>Bacillati</taxon>
        <taxon>Actinomycetota</taxon>
        <taxon>Actinomycetes</taxon>
        <taxon>Pseudonocardiales</taxon>
        <taxon>Pseudonocardiaceae</taxon>
        <taxon>Saccharothrix</taxon>
    </lineage>
</organism>
<dbReference type="EMBL" id="HE804045">
    <property type="protein sequence ID" value="CCH30834.1"/>
    <property type="molecule type" value="Genomic_DNA"/>
</dbReference>
<dbReference type="HOGENOM" id="CLU_062925_0_0_11"/>
<keyword evidence="2" id="KW-1185">Reference proteome</keyword>
<dbReference type="SUPFAM" id="SSF53335">
    <property type="entry name" value="S-adenosyl-L-methionine-dependent methyltransferases"/>
    <property type="match status" value="1"/>
</dbReference>
<name>K0K1U6_SACES</name>
<accession>K0K1U6</accession>
<dbReference type="AlphaFoldDB" id="K0K1U6"/>
<dbReference type="STRING" id="1179773.BN6_35360"/>